<sequence length="59" mass="6489">MRFEVGARVRLHPNGATVFKVLEVDYLGDPERVLVEAVDDTPGTYPWPASTALMVTADD</sequence>
<dbReference type="OrthoDB" id="4559224at2"/>
<protein>
    <submittedName>
        <fullName evidence="1">Uncharacterized protein</fullName>
    </submittedName>
</protein>
<accession>A0A1J0VYG1</accession>
<dbReference type="EMBL" id="CP018082">
    <property type="protein sequence ID" value="APE37107.1"/>
    <property type="molecule type" value="Genomic_DNA"/>
</dbReference>
<evidence type="ECO:0000313" key="1">
    <source>
        <dbReference type="EMBL" id="APE37107.1"/>
    </source>
</evidence>
<gene>
    <name evidence="1" type="ORF">BOX37_27845</name>
</gene>
<organism evidence="1 2">
    <name type="scientific">Nocardia mangyaensis</name>
    <dbReference type="NCBI Taxonomy" id="2213200"/>
    <lineage>
        <taxon>Bacteria</taxon>
        <taxon>Bacillati</taxon>
        <taxon>Actinomycetota</taxon>
        <taxon>Actinomycetes</taxon>
        <taxon>Mycobacteriales</taxon>
        <taxon>Nocardiaceae</taxon>
        <taxon>Nocardia</taxon>
    </lineage>
</organism>
<dbReference type="KEGG" id="nsl:BOX37_27845"/>
<evidence type="ECO:0000313" key="2">
    <source>
        <dbReference type="Proteomes" id="UP000183810"/>
    </source>
</evidence>
<proteinExistence type="predicted"/>
<dbReference type="RefSeq" id="WP_071930276.1">
    <property type="nucleotide sequence ID" value="NZ_CP018082.1"/>
</dbReference>
<dbReference type="AlphaFoldDB" id="A0A1J0VYG1"/>
<name>A0A1J0VYG1_9NOCA</name>
<dbReference type="Proteomes" id="UP000183810">
    <property type="component" value="Chromosome"/>
</dbReference>
<keyword evidence="2" id="KW-1185">Reference proteome</keyword>
<reference evidence="1" key="1">
    <citation type="submission" date="2016-11" db="EMBL/GenBank/DDBJ databases">
        <authorList>
            <person name="Jaros S."/>
            <person name="Januszkiewicz K."/>
            <person name="Wedrychowicz H."/>
        </authorList>
    </citation>
    <scope>NUCLEOTIDE SEQUENCE [LARGE SCALE GENOMIC DNA]</scope>
    <source>
        <strain evidence="1">Y48</strain>
    </source>
</reference>